<protein>
    <submittedName>
        <fullName evidence="1">Uncharacterized protein</fullName>
    </submittedName>
</protein>
<evidence type="ECO:0000313" key="1">
    <source>
        <dbReference type="EMBL" id="WEK18167.1"/>
    </source>
</evidence>
<dbReference type="Proteomes" id="UP001214530">
    <property type="component" value="Chromosome"/>
</dbReference>
<name>A0AAJ6B4Y2_9SPHI</name>
<dbReference type="AlphaFoldDB" id="A0AAJ6B4Y2"/>
<gene>
    <name evidence="1" type="ORF">P0Y49_15355</name>
</gene>
<accession>A0AAJ6B4Y2</accession>
<proteinExistence type="predicted"/>
<organism evidence="1 2">
    <name type="scientific">Candidatus Pedobacter colombiensis</name>
    <dbReference type="NCBI Taxonomy" id="3121371"/>
    <lineage>
        <taxon>Bacteria</taxon>
        <taxon>Pseudomonadati</taxon>
        <taxon>Bacteroidota</taxon>
        <taxon>Sphingobacteriia</taxon>
        <taxon>Sphingobacteriales</taxon>
        <taxon>Sphingobacteriaceae</taxon>
        <taxon>Pedobacter</taxon>
    </lineage>
</organism>
<reference evidence="1" key="1">
    <citation type="submission" date="2023-03" db="EMBL/GenBank/DDBJ databases">
        <title>Andean soil-derived lignocellulolytic bacterial consortium as a source of novel taxa and putative plastic-active enzymes.</title>
        <authorList>
            <person name="Diaz-Garcia L."/>
            <person name="Chuvochina M."/>
            <person name="Feuerriegel G."/>
            <person name="Bunk B."/>
            <person name="Sproer C."/>
            <person name="Streit W.R."/>
            <person name="Rodriguez L.M."/>
            <person name="Overmann J."/>
            <person name="Jimenez D.J."/>
        </authorList>
    </citation>
    <scope>NUCLEOTIDE SEQUENCE</scope>
    <source>
        <strain evidence="1">MAG 3858</strain>
    </source>
</reference>
<sequence length="268" mass="30333">MARETDIIYNEALLVKQAQPELEQLNSPSSTAIWSNWLMVFARIIHLFEVKMDLFKAEVQEIIDNNQYGTLYWWALRTKEYQHGELLQFLNNHYVYPAIDVAKQIVGLVSITDERGIVKIKAAKIVANQPMELSAQEAQGLLSYCQQIRPAGTRIAVESLPADLMKVSLNIYYNAQIDLDNLIPNVEAAFVNYINTLEFDAVFYVNKMIDALQQVPGVTKEQVEVINIAAKQGTDPYTSFTSKYQASSGYFKIDPDFPLSATFNYIAG</sequence>
<dbReference type="EMBL" id="CP119313">
    <property type="protein sequence ID" value="WEK18167.1"/>
    <property type="molecule type" value="Genomic_DNA"/>
</dbReference>
<evidence type="ECO:0000313" key="2">
    <source>
        <dbReference type="Proteomes" id="UP001214530"/>
    </source>
</evidence>